<dbReference type="GO" id="GO:0005730">
    <property type="term" value="C:nucleolus"/>
    <property type="evidence" value="ECO:0007669"/>
    <property type="project" value="TreeGrafter"/>
</dbReference>
<sequence length="192" mass="22622">MSPESEDEGPEEVTFQSAKNRAQEIAREQKQAANGEKALLKEKRKRKQELFKEQKAKKLLAEDFLQTLSALPDKRLEEYKDQDPKKGNADFGKKYFKKKLKPKIRLQDNYKVVRSEDYAQSSLQQQKAKEFIQMRLYGKNINRTSANEYLSIKSKRDVIKKPAMQFTVTAWGKDEKKKAEKYNLLWKDRNKL</sequence>
<accession>A0A8T2JAY0</accession>
<dbReference type="InterPro" id="IPR012579">
    <property type="entry name" value="NOL7_C"/>
</dbReference>
<feature type="compositionally biased region" description="Basic and acidic residues" evidence="1">
    <location>
        <begin position="21"/>
        <end position="30"/>
    </location>
</feature>
<dbReference type="Proteomes" id="UP000812440">
    <property type="component" value="Chromosome 6"/>
</dbReference>
<evidence type="ECO:0000313" key="4">
    <source>
        <dbReference type="Proteomes" id="UP000812440"/>
    </source>
</evidence>
<keyword evidence="4" id="KW-1185">Reference proteome</keyword>
<protein>
    <recommendedName>
        <fullName evidence="2">U3 small nucleolar RNA-associated protein NOL7 C-terminal domain-containing protein</fullName>
    </recommendedName>
</protein>
<comment type="caution">
    <text evidence="3">The sequence shown here is derived from an EMBL/GenBank/DDBJ whole genome shotgun (WGS) entry which is preliminary data.</text>
</comment>
<dbReference type="PANTHER" id="PTHR32337">
    <property type="entry name" value="NUCLEOLAR PROTEIN 7"/>
    <property type="match status" value="1"/>
</dbReference>
<dbReference type="OrthoDB" id="9907143at2759"/>
<dbReference type="AlphaFoldDB" id="A0A8T2JAY0"/>
<proteinExistence type="predicted"/>
<feature type="compositionally biased region" description="Acidic residues" evidence="1">
    <location>
        <begin position="1"/>
        <end position="11"/>
    </location>
</feature>
<evidence type="ECO:0000313" key="3">
    <source>
        <dbReference type="EMBL" id="KAG8442369.1"/>
    </source>
</evidence>
<organism evidence="3 4">
    <name type="scientific">Hymenochirus boettgeri</name>
    <name type="common">Congo dwarf clawed frog</name>
    <dbReference type="NCBI Taxonomy" id="247094"/>
    <lineage>
        <taxon>Eukaryota</taxon>
        <taxon>Metazoa</taxon>
        <taxon>Chordata</taxon>
        <taxon>Craniata</taxon>
        <taxon>Vertebrata</taxon>
        <taxon>Euteleostomi</taxon>
        <taxon>Amphibia</taxon>
        <taxon>Batrachia</taxon>
        <taxon>Anura</taxon>
        <taxon>Pipoidea</taxon>
        <taxon>Pipidae</taxon>
        <taxon>Pipinae</taxon>
        <taxon>Hymenochirus</taxon>
    </lineage>
</organism>
<feature type="region of interest" description="Disordered" evidence="1">
    <location>
        <begin position="1"/>
        <end position="41"/>
    </location>
</feature>
<dbReference type="GO" id="GO:0003723">
    <property type="term" value="F:RNA binding"/>
    <property type="evidence" value="ECO:0007669"/>
    <property type="project" value="TreeGrafter"/>
</dbReference>
<evidence type="ECO:0000256" key="1">
    <source>
        <dbReference type="SAM" id="MobiDB-lite"/>
    </source>
</evidence>
<dbReference type="EMBL" id="JAACNH010000005">
    <property type="protein sequence ID" value="KAG8442369.1"/>
    <property type="molecule type" value="Genomic_DNA"/>
</dbReference>
<dbReference type="PANTHER" id="PTHR32337:SF2">
    <property type="entry name" value="NUCLEOLAR PROTEIN 7"/>
    <property type="match status" value="1"/>
</dbReference>
<name>A0A8T2JAY0_9PIPI</name>
<feature type="domain" description="U3 small nucleolar RNA-associated protein NOL7 C-terminal" evidence="2">
    <location>
        <begin position="110"/>
        <end position="172"/>
    </location>
</feature>
<dbReference type="Pfam" id="PF08157">
    <property type="entry name" value="NUC129"/>
    <property type="match status" value="1"/>
</dbReference>
<reference evidence="3" key="1">
    <citation type="thesis" date="2020" institute="ProQuest LLC" country="789 East Eisenhower Parkway, Ann Arbor, MI, USA">
        <title>Comparative Genomics and Chromosome Evolution.</title>
        <authorList>
            <person name="Mudd A.B."/>
        </authorList>
    </citation>
    <scope>NUCLEOTIDE SEQUENCE</scope>
    <source>
        <strain evidence="3">Female2</strain>
        <tissue evidence="3">Blood</tissue>
    </source>
</reference>
<gene>
    <name evidence="3" type="ORF">GDO86_011242</name>
</gene>
<evidence type="ECO:0000259" key="2">
    <source>
        <dbReference type="Pfam" id="PF08157"/>
    </source>
</evidence>